<reference evidence="1 2" key="1">
    <citation type="submission" date="2020-05" db="EMBL/GenBank/DDBJ databases">
        <title>Streptobacillus felis strain LHL191014123.</title>
        <authorList>
            <person name="Fawzy A."/>
            <person name="Rau J."/>
            <person name="Risse K."/>
            <person name="Schauerte N."/>
            <person name="Geiger C."/>
            <person name="Blom J."/>
            <person name="Imirzalioglu C."/>
            <person name="Falgenhauer J."/>
            <person name="Bach A."/>
            <person name="Herden C."/>
            <person name="Eisenberg T."/>
        </authorList>
    </citation>
    <scope>NUCLEOTIDE SEQUENCE [LARGE SCALE GENOMIC DNA]</scope>
    <source>
        <strain evidence="1 2">LHL191014123</strain>
    </source>
</reference>
<evidence type="ECO:0000313" key="1">
    <source>
        <dbReference type="EMBL" id="NYV27358.1"/>
    </source>
</evidence>
<dbReference type="InterPro" id="IPR025460">
    <property type="entry name" value="DUF4280"/>
</dbReference>
<dbReference type="Proteomes" id="UP000526184">
    <property type="component" value="Unassembled WGS sequence"/>
</dbReference>
<dbReference type="Pfam" id="PF14107">
    <property type="entry name" value="DUF4280"/>
    <property type="match status" value="1"/>
</dbReference>
<proteinExistence type="predicted"/>
<sequence length="1071" mass="125485">MELKKFEEIEITSDISNFFDKLADIFLIKTYNEINDVSFGRYELSRLKIEEKFPNTDFDYLVYIEEGHIMQDELVIIYFKELVDDLINIIDEFKEQEFYLDKSMKYINKNTEVEFNKIKSSNSNILNVSDYRLKNIKITLAGILSVAHVFGIKDLKEFLKEKKNIYLDKYNIPMTIYFKEFENYDINNLFVAEKEDVVLPIENIEDKKIIESIPNEEKKDFFGQDSKSDISTILDKLKDPEIIKLILDLINKKNSNKSNNDILNFGKDCFDGNENYEIPKKVIKSNENVNNQLKKKYESPEYDKNPSKYISNTTNREISEKDKEDINEILNKYEEVTQDENKVGDIVKQRGYDDFRDITKKNTKLFTEDMIYLILKNNRGEELEVLEKSLGGYSCRYINESNFSKLTSISKNIFLSKVSDMINLNLKNLGIKYEVDLSEYNYLNFGKKDVDEINVKGDKRILDYLILNNIVKKSYSVDSKGIRIYPRSRRVFDNILIKYLKNRIKYNKNFDGIDLRDKNLVRIIIIYLDELVEGLKENELEVFDEIGNKINITRIIIYLLKNKFKFSKTLLEKLNSLINYSYEEYIKDKTRDKDKMEILNIFPTRISLEKHCEIKKIRNIYIFYKSFYKEDENRVINSEVLATASVVVKCSQCPTPSKFVTGGINTFVKGDMILTENDKIILPFATCVATKVCSINIFGSKWDPVSNLKYGQSNALILNSKINCSFGGIISLESTYKKNVLNSKIEIIENKDKVDIKLNSPYKSKDELINFLNEKIFTFNFIEDCYDLKNNKVKFVKTLNIKMLELKKILEYFLKTKYVDKKIDFELAIFDENRIIDVSDIDQVINGYFSSIIGVSKNDKGNKIFKKYGKNINGSIFLKEYLLDKNNVEGKYEIEDTTKKNEPVWIKYLLKEYQKYKGRKRDVRLNEEFKRKITLYHKIGGGIDANSQTPWCSSFVNWILDISGIGSFKTPSSQEMISKLNRINKPLLGAILIYTKYDQNNNKTGHGHITFLMDISEDKKQYICLGGNQDREIKYSKYYIDKKMGVKGGYFKLNGIFWPPDYPSENILEIK</sequence>
<organism evidence="1 2">
    <name type="scientific">Streptobacillus felis</name>
    <dbReference type="NCBI Taxonomy" id="1384509"/>
    <lineage>
        <taxon>Bacteria</taxon>
        <taxon>Fusobacteriati</taxon>
        <taxon>Fusobacteriota</taxon>
        <taxon>Fusobacteriia</taxon>
        <taxon>Fusobacteriales</taxon>
        <taxon>Leptotrichiaceae</taxon>
        <taxon>Streptobacillus</taxon>
    </lineage>
</organism>
<keyword evidence="2" id="KW-1185">Reference proteome</keyword>
<gene>
    <name evidence="1" type="ORF">HP397_00765</name>
</gene>
<name>A0A7Z0PDP7_9FUSO</name>
<dbReference type="AlphaFoldDB" id="A0A7Z0PDP7"/>
<protein>
    <submittedName>
        <fullName evidence="1">DUF4280 domain-containing protein</fullName>
    </submittedName>
</protein>
<accession>A0A7Z0PDP7</accession>
<dbReference type="EMBL" id="JABMKT010000002">
    <property type="protein sequence ID" value="NYV27358.1"/>
    <property type="molecule type" value="Genomic_DNA"/>
</dbReference>
<evidence type="ECO:0000313" key="2">
    <source>
        <dbReference type="Proteomes" id="UP000526184"/>
    </source>
</evidence>
<comment type="caution">
    <text evidence="1">The sequence shown here is derived from an EMBL/GenBank/DDBJ whole genome shotgun (WGS) entry which is preliminary data.</text>
</comment>
<dbReference type="RefSeq" id="WP_180135286.1">
    <property type="nucleotide sequence ID" value="NZ_JABMKT010000002.1"/>
</dbReference>